<gene>
    <name evidence="1" type="ORF">NIOZUU157_00107</name>
</gene>
<reference evidence="1" key="1">
    <citation type="submission" date="2020-08" db="EMBL/GenBank/DDBJ databases">
        <title>Bridging the membrane lipid divide: bacteria of the FCB group superphylum have the potential to synthesize archaeal ether lipids.</title>
        <authorList>
            <person name="Villanueva L."/>
            <person name="von Meijenfeldt F.A.B."/>
            <person name="Westbye A.B."/>
            <person name="Yadav S."/>
            <person name="Hopmans E.C."/>
            <person name="Dutilh B.E."/>
            <person name="Sinninghe Damste J.S."/>
        </authorList>
    </citation>
    <scope>NUCLEOTIDE SEQUENCE</scope>
    <source>
        <strain evidence="1">NIOZ-UU157</strain>
    </source>
</reference>
<organism evidence="1">
    <name type="scientific">Virus NIOZ-UU157</name>
    <dbReference type="NCBI Taxonomy" id="2763269"/>
    <lineage>
        <taxon>Viruses</taxon>
    </lineage>
</organism>
<dbReference type="EMBL" id="MW030544">
    <property type="protein sequence ID" value="QPI16224.1"/>
    <property type="molecule type" value="Genomic_DNA"/>
</dbReference>
<name>A0A7S9XFG8_9VIRU</name>
<evidence type="ECO:0000313" key="1">
    <source>
        <dbReference type="EMBL" id="QPI16224.1"/>
    </source>
</evidence>
<protein>
    <submittedName>
        <fullName evidence="1">Uncharacterized protein</fullName>
    </submittedName>
</protein>
<accession>A0A7S9XFG8</accession>
<sequence>MHINRYNMKYIKPLNEARPIFQDTPNEFAYLDFKKWAYKNRGKIKKELSGITDGAKLFIKLADTWRWDWANKNAKEWSYLHSTDLAKKDFGRALAVMLKKDDLIIKKQGNKLTDLK</sequence>
<proteinExistence type="predicted"/>